<dbReference type="eggNOG" id="COG0147">
    <property type="taxonomic scope" value="Bacteria"/>
</dbReference>
<feature type="compositionally biased region" description="Basic and acidic residues" evidence="1">
    <location>
        <begin position="309"/>
        <end position="325"/>
    </location>
</feature>
<dbReference type="InterPro" id="IPR019999">
    <property type="entry name" value="Anth_synth_I-like"/>
</dbReference>
<accession>E3CVI1</accession>
<dbReference type="Proteomes" id="UP000005096">
    <property type="component" value="Chromosome"/>
</dbReference>
<dbReference type="PANTHER" id="PTHR11236">
    <property type="entry name" value="AMINOBENZOATE/ANTHRANILATE SYNTHASE"/>
    <property type="match status" value="1"/>
</dbReference>
<evidence type="ECO:0000313" key="4">
    <source>
        <dbReference type="Proteomes" id="UP000005096"/>
    </source>
</evidence>
<dbReference type="PRINTS" id="PR00095">
    <property type="entry name" value="ANTSNTHASEI"/>
</dbReference>
<feature type="region of interest" description="Disordered" evidence="1">
    <location>
        <begin position="1"/>
        <end position="21"/>
    </location>
</feature>
<dbReference type="OrthoDB" id="9803598at2"/>
<keyword evidence="4" id="KW-1185">Reference proteome</keyword>
<dbReference type="InterPro" id="IPR005801">
    <property type="entry name" value="ADC_synthase"/>
</dbReference>
<dbReference type="SUPFAM" id="SSF56322">
    <property type="entry name" value="ADC synthase"/>
    <property type="match status" value="1"/>
</dbReference>
<evidence type="ECO:0000259" key="2">
    <source>
        <dbReference type="Pfam" id="PF00425"/>
    </source>
</evidence>
<proteinExistence type="predicted"/>
<evidence type="ECO:0000256" key="1">
    <source>
        <dbReference type="SAM" id="MobiDB-lite"/>
    </source>
</evidence>
<feature type="region of interest" description="Disordered" evidence="1">
    <location>
        <begin position="295"/>
        <end position="325"/>
    </location>
</feature>
<name>E3CVI1_9BACT</name>
<dbReference type="PANTHER" id="PTHR11236:SF9">
    <property type="entry name" value="ANTHRANILATE SYNTHASE COMPONENT 1"/>
    <property type="match status" value="1"/>
</dbReference>
<feature type="domain" description="Chorismate-utilising enzyme C-terminal" evidence="2">
    <location>
        <begin position="217"/>
        <end position="470"/>
    </location>
</feature>
<dbReference type="EC" id="4.1.3.27" evidence="3"/>
<dbReference type="InterPro" id="IPR015890">
    <property type="entry name" value="Chorismate_C"/>
</dbReference>
<evidence type="ECO:0000313" key="3">
    <source>
        <dbReference type="EMBL" id="EFQ24172.1"/>
    </source>
</evidence>
<dbReference type="GO" id="GO:0000162">
    <property type="term" value="P:L-tryptophan biosynthetic process"/>
    <property type="evidence" value="ECO:0007669"/>
    <property type="project" value="TreeGrafter"/>
</dbReference>
<dbReference type="EMBL" id="CM001022">
    <property type="protein sequence ID" value="EFQ24172.1"/>
    <property type="molecule type" value="Genomic_DNA"/>
</dbReference>
<dbReference type="Pfam" id="PF00425">
    <property type="entry name" value="Chorismate_bind"/>
    <property type="match status" value="1"/>
</dbReference>
<dbReference type="PaxDb" id="584708-Apau_1756"/>
<dbReference type="HOGENOM" id="CLU_006493_9_3_0"/>
<dbReference type="Gene3D" id="3.60.120.10">
    <property type="entry name" value="Anthranilate synthase"/>
    <property type="match status" value="1"/>
</dbReference>
<reference evidence="3 4" key="1">
    <citation type="journal article" date="2010" name="Stand. Genomic Sci.">
        <title>Non-contiguous finished genome sequence of Aminomonas paucivorans type strain (GLU-3).</title>
        <authorList>
            <person name="Pitluck S."/>
            <person name="Yasawong M."/>
            <person name="Held B."/>
            <person name="Lapidus A."/>
            <person name="Nolan M."/>
            <person name="Copeland A."/>
            <person name="Lucas S."/>
            <person name="Del Rio T.G."/>
            <person name="Tice H."/>
            <person name="Cheng J.F."/>
            <person name="Chertkov O."/>
            <person name="Goodwin L."/>
            <person name="Tapia R."/>
            <person name="Han C."/>
            <person name="Liolios K."/>
            <person name="Ivanova N."/>
            <person name="Mavromatis K."/>
            <person name="Ovchinnikova G."/>
            <person name="Pati A."/>
            <person name="Chen A."/>
            <person name="Palaniappan K."/>
            <person name="Land M."/>
            <person name="Hauser L."/>
            <person name="Chang Y.J."/>
            <person name="Jeffries C.D."/>
            <person name="Pukall R."/>
            <person name="Spring S."/>
            <person name="Rohde M."/>
            <person name="Sikorski J."/>
            <person name="Goker M."/>
            <person name="Woyke T."/>
            <person name="Bristow J."/>
            <person name="Eisen J.A."/>
            <person name="Markowitz V."/>
            <person name="Hugenholtz P."/>
            <person name="Kyrpides N.C."/>
            <person name="Klenk H.P."/>
        </authorList>
    </citation>
    <scope>NUCLEOTIDE SEQUENCE [LARGE SCALE GENOMIC DNA]</scope>
    <source>
        <strain evidence="3 4">DSM 12260</strain>
    </source>
</reference>
<protein>
    <submittedName>
        <fullName evidence="3">Anthranilate synthase</fullName>
        <ecNumber evidence="3">4.1.3.27</ecNumber>
    </submittedName>
</protein>
<dbReference type="RefSeq" id="WP_006301395.1">
    <property type="nucleotide sequence ID" value="NZ_CM001022.1"/>
</dbReference>
<gene>
    <name evidence="3" type="ORF">Apau_1756</name>
</gene>
<dbReference type="GO" id="GO:0004049">
    <property type="term" value="F:anthranilate synthase activity"/>
    <property type="evidence" value="ECO:0007669"/>
    <property type="project" value="UniProtKB-EC"/>
</dbReference>
<feature type="compositionally biased region" description="Basic and acidic residues" evidence="1">
    <location>
        <begin position="1"/>
        <end position="20"/>
    </location>
</feature>
<dbReference type="STRING" id="584708.Apau_1756"/>
<sequence length="488" mass="53646">MESRAETRGAARPGPRREAEGFLFRPLRGNLDPLEAGRRLRARCEGALLLERAAVEGEPGYAVAAARPDRTFTVRGGRMEETDRTGQVLFRGTPQDLFPRVETYLGPRTEGVWGLPFPAVSGYLGYGMSGVFEELFRGTRSLRPAREPDAVLRGYPSLAIRDGGTGRWTLIHRRNPEEAEETGHRELDLLEAVLTSPLPPEESVPRTLGAPRSDASPERFREMVHSGRDLVHDGDLCQVVLSRRLTLETDLSPEGIYGALRDANPSPYLFLLDLGDFRLVGSSPETQLRVRGRRVVSRPLAGTRPRGSTPEEDRHRETELHEDEKERAEHLMLVDLARNDLGRVCETGSVTVPELMETERFSRVMHLVSQVEGRLREDTSPLEALAASFPAGTVSGAPKVRAMERIEELEASPRGPYAGALVFLDPCGDLDSCIALRTLLHRDGVVEVRTGAGVVADSTPEGELAETGHKAEALLRALRAAAGEEVVR</sequence>
<keyword evidence="3" id="KW-0456">Lyase</keyword>
<organism evidence="3 4">
    <name type="scientific">Aminomonas paucivorans DSM 12260</name>
    <dbReference type="NCBI Taxonomy" id="584708"/>
    <lineage>
        <taxon>Bacteria</taxon>
        <taxon>Thermotogati</taxon>
        <taxon>Synergistota</taxon>
        <taxon>Synergistia</taxon>
        <taxon>Synergistales</taxon>
        <taxon>Synergistaceae</taxon>
        <taxon>Aminomonas</taxon>
    </lineage>
</organism>
<dbReference type="AlphaFoldDB" id="E3CVI1"/>